<dbReference type="AlphaFoldDB" id="A0A7H8QRJ6"/>
<evidence type="ECO:0000313" key="1">
    <source>
        <dbReference type="EMBL" id="QKX56075.1"/>
    </source>
</evidence>
<evidence type="ECO:0000313" key="2">
    <source>
        <dbReference type="Proteomes" id="UP000509510"/>
    </source>
</evidence>
<dbReference type="Proteomes" id="UP000509510">
    <property type="component" value="Chromosome II"/>
</dbReference>
<accession>A0A7H8QRJ6</accession>
<organism evidence="1 2">
    <name type="scientific">Talaromyces rugulosus</name>
    <name type="common">Penicillium rugulosum</name>
    <dbReference type="NCBI Taxonomy" id="121627"/>
    <lineage>
        <taxon>Eukaryota</taxon>
        <taxon>Fungi</taxon>
        <taxon>Dikarya</taxon>
        <taxon>Ascomycota</taxon>
        <taxon>Pezizomycotina</taxon>
        <taxon>Eurotiomycetes</taxon>
        <taxon>Eurotiomycetidae</taxon>
        <taxon>Eurotiales</taxon>
        <taxon>Trichocomaceae</taxon>
        <taxon>Talaromyces</taxon>
        <taxon>Talaromyces sect. Islandici</taxon>
    </lineage>
</organism>
<keyword evidence="2" id="KW-1185">Reference proteome</keyword>
<dbReference type="OrthoDB" id="10340579at2759"/>
<name>A0A7H8QRJ6_TALRU</name>
<dbReference type="RefSeq" id="XP_035342253.1">
    <property type="nucleotide sequence ID" value="XM_035486360.1"/>
</dbReference>
<protein>
    <submittedName>
        <fullName evidence="1">Uncharacterized protein</fullName>
    </submittedName>
</protein>
<proteinExistence type="predicted"/>
<dbReference type="EMBL" id="CP055899">
    <property type="protein sequence ID" value="QKX56075.1"/>
    <property type="molecule type" value="Genomic_DNA"/>
</dbReference>
<reference evidence="2" key="1">
    <citation type="submission" date="2020-06" db="EMBL/GenBank/DDBJ databases">
        <title>A chromosome-scale genome assembly of Talaromyces rugulosus W13939.</title>
        <authorList>
            <person name="Wang B."/>
            <person name="Guo L."/>
            <person name="Ye K."/>
            <person name="Wang L."/>
        </authorList>
    </citation>
    <scope>NUCLEOTIDE SEQUENCE [LARGE SCALE GENOMIC DNA]</scope>
    <source>
        <strain evidence="2">W13939</strain>
    </source>
</reference>
<dbReference type="GeneID" id="55990680"/>
<gene>
    <name evidence="1" type="ORF">TRUGW13939_03175</name>
</gene>
<dbReference type="KEGG" id="trg:TRUGW13939_03175"/>
<sequence length="100" mass="10821">MAVAKTTLIEACRPSTFAVRVLAMSVRTYGGGDLAVDEAIANRGAVEGASVICAACFVHNAIRVAVVFSFITMPLIWWQQWHLRRGIVESIPMTAQAETV</sequence>